<dbReference type="AlphaFoldDB" id="T0YIY8"/>
<dbReference type="SUPFAM" id="SSF51445">
    <property type="entry name" value="(Trans)glycosidases"/>
    <property type="match status" value="1"/>
</dbReference>
<name>T0YIY8_9ZZZZ</name>
<dbReference type="EMBL" id="AUZX01014544">
    <property type="protein sequence ID" value="EQD31907.1"/>
    <property type="molecule type" value="Genomic_DNA"/>
</dbReference>
<dbReference type="PANTHER" id="PTHR39207:SF1">
    <property type="entry name" value="ALPHA-GLUCURONIDASE A"/>
    <property type="match status" value="1"/>
</dbReference>
<feature type="domain" description="Glycosyl hydrolase family 67 C-terminal" evidence="1">
    <location>
        <begin position="2"/>
        <end position="80"/>
    </location>
</feature>
<dbReference type="InterPro" id="IPR011099">
    <property type="entry name" value="Glyco_hydro_67_C"/>
</dbReference>
<comment type="caution">
    <text evidence="2">The sequence shown here is derived from an EMBL/GenBank/DDBJ whole genome shotgun (WGS) entry which is preliminary data.</text>
</comment>
<dbReference type="GO" id="GO:0046559">
    <property type="term" value="F:alpha-glucuronidase activity"/>
    <property type="evidence" value="ECO:0007669"/>
    <property type="project" value="UniProtKB-EC"/>
</dbReference>
<dbReference type="EC" id="3.2.1.139" evidence="2"/>
<reference evidence="2" key="2">
    <citation type="journal article" date="2014" name="ISME J.">
        <title>Microbial stratification in low pH oxic and suboxic macroscopic growths along an acid mine drainage.</title>
        <authorList>
            <person name="Mendez-Garcia C."/>
            <person name="Mesa V."/>
            <person name="Sprenger R.R."/>
            <person name="Richter M."/>
            <person name="Diez M.S."/>
            <person name="Solano J."/>
            <person name="Bargiela R."/>
            <person name="Golyshina O.V."/>
            <person name="Manteca A."/>
            <person name="Ramos J.L."/>
            <person name="Gallego J.R."/>
            <person name="Llorente I."/>
            <person name="Martins Dos Santos V.A."/>
            <person name="Jensen O.N."/>
            <person name="Pelaez A.I."/>
            <person name="Sanchez J."/>
            <person name="Ferrer M."/>
        </authorList>
    </citation>
    <scope>NUCLEOTIDE SEQUENCE</scope>
</reference>
<protein>
    <submittedName>
        <fullName evidence="2">Protein containing Glycosyl hydrolase 67</fullName>
        <ecNumber evidence="2">3.2.1.139</ecNumber>
    </submittedName>
</protein>
<keyword evidence="2" id="KW-0326">Glycosidase</keyword>
<dbReference type="GO" id="GO:0045493">
    <property type="term" value="P:xylan catabolic process"/>
    <property type="evidence" value="ECO:0007669"/>
    <property type="project" value="InterPro"/>
</dbReference>
<proteinExistence type="predicted"/>
<dbReference type="GO" id="GO:0005576">
    <property type="term" value="C:extracellular region"/>
    <property type="evidence" value="ECO:0007669"/>
    <property type="project" value="InterPro"/>
</dbReference>
<dbReference type="Pfam" id="PF07477">
    <property type="entry name" value="Glyco_hydro_67C"/>
    <property type="match status" value="1"/>
</dbReference>
<dbReference type="InterPro" id="IPR037054">
    <property type="entry name" value="A-glucoronidase_C_sf"/>
</dbReference>
<dbReference type="PANTHER" id="PTHR39207">
    <property type="entry name" value="ALPHA-GLUCURONIDASE A"/>
    <property type="match status" value="1"/>
</dbReference>
<feature type="non-terminal residue" evidence="2">
    <location>
        <position position="1"/>
    </location>
</feature>
<evidence type="ECO:0000313" key="2">
    <source>
        <dbReference type="EMBL" id="EQD31907.1"/>
    </source>
</evidence>
<dbReference type="InterPro" id="IPR017853">
    <property type="entry name" value="GH"/>
</dbReference>
<evidence type="ECO:0000259" key="1">
    <source>
        <dbReference type="Pfam" id="PF07477"/>
    </source>
</evidence>
<organism evidence="2">
    <name type="scientific">mine drainage metagenome</name>
    <dbReference type="NCBI Taxonomy" id="410659"/>
    <lineage>
        <taxon>unclassified sequences</taxon>
        <taxon>metagenomes</taxon>
        <taxon>ecological metagenomes</taxon>
    </lineage>
</organism>
<keyword evidence="2" id="KW-0378">Hydrolase</keyword>
<accession>T0YIY8</accession>
<sequence length="120" mass="13728">AWTYRLRTGRTVWDSLLRHYQRGLDTVARMRKTWAGLARYVDPQRFRLTADFLTIQQHNAQWWRDASIAYWESISHLPLPPAIAPSPFPLKAYEAFCIPYVAGTPGGKPPCAPDDGPVPY</sequence>
<dbReference type="GO" id="GO:0033939">
    <property type="term" value="F:xylan alpha-1,2-glucuronosidase activity"/>
    <property type="evidence" value="ECO:0007669"/>
    <property type="project" value="TreeGrafter"/>
</dbReference>
<dbReference type="Gene3D" id="3.90.1330.10">
    <property type="entry name" value="Alpha-glucuronidase, C-terminal domain"/>
    <property type="match status" value="1"/>
</dbReference>
<gene>
    <name evidence="2" type="ORF">B1A_19697</name>
</gene>
<reference evidence="2" key="1">
    <citation type="submission" date="2013-08" db="EMBL/GenBank/DDBJ databases">
        <authorList>
            <person name="Mendez C."/>
            <person name="Richter M."/>
            <person name="Ferrer M."/>
            <person name="Sanchez J."/>
        </authorList>
    </citation>
    <scope>NUCLEOTIDE SEQUENCE</scope>
</reference>